<dbReference type="Proteomes" id="UP000001194">
    <property type="component" value="Unassembled WGS sequence"/>
</dbReference>
<name>B0CPW6_LACBS</name>
<accession>B0CPW6</accession>
<dbReference type="AlphaFoldDB" id="B0CPW6"/>
<evidence type="ECO:0000313" key="2">
    <source>
        <dbReference type="Proteomes" id="UP000001194"/>
    </source>
</evidence>
<proteinExistence type="predicted"/>
<dbReference type="OrthoDB" id="10483528at2759"/>
<dbReference type="KEGG" id="lbc:LACBIDRAFT_301911"/>
<dbReference type="HOGENOM" id="CLU_154021_0_0_1"/>
<organism evidence="2">
    <name type="scientific">Laccaria bicolor (strain S238N-H82 / ATCC MYA-4686)</name>
    <name type="common">Bicoloured deceiver</name>
    <name type="synonym">Laccaria laccata var. bicolor</name>
    <dbReference type="NCBI Taxonomy" id="486041"/>
    <lineage>
        <taxon>Eukaryota</taxon>
        <taxon>Fungi</taxon>
        <taxon>Dikarya</taxon>
        <taxon>Basidiomycota</taxon>
        <taxon>Agaricomycotina</taxon>
        <taxon>Agaricomycetes</taxon>
        <taxon>Agaricomycetidae</taxon>
        <taxon>Agaricales</taxon>
        <taxon>Agaricineae</taxon>
        <taxon>Hydnangiaceae</taxon>
        <taxon>Laccaria</taxon>
    </lineage>
</organism>
<gene>
    <name evidence="1" type="ORF">LACBIDRAFT_301911</name>
</gene>
<protein>
    <submittedName>
        <fullName evidence="1">Predicted protein</fullName>
    </submittedName>
</protein>
<evidence type="ECO:0000313" key="1">
    <source>
        <dbReference type="EMBL" id="EDR16137.1"/>
    </source>
</evidence>
<dbReference type="EMBL" id="DS547091">
    <property type="protein sequence ID" value="EDR16137.1"/>
    <property type="molecule type" value="Genomic_DNA"/>
</dbReference>
<dbReference type="InParanoid" id="B0CPW6"/>
<sequence>MTRTGSDDVSRSVSRVLRRCDGNKDCDMEEIGEEGQGGYSEWSVVYQPHFTNWLTYLSALRDQFPSSCPTRSHPRPNSQPTTTSATISAFIRRRCRWMKGDHRAEGPDIGEERCGVTMPLKCILNLSAHSHEPPHANT</sequence>
<dbReference type="GeneID" id="6068900"/>
<dbReference type="RefSeq" id="XP_001874345.1">
    <property type="nucleotide sequence ID" value="XM_001874310.1"/>
</dbReference>
<keyword evidence="2" id="KW-1185">Reference proteome</keyword>
<reference evidence="1 2" key="1">
    <citation type="journal article" date="2008" name="Nature">
        <title>The genome of Laccaria bicolor provides insights into mycorrhizal symbiosis.</title>
        <authorList>
            <person name="Martin F."/>
            <person name="Aerts A."/>
            <person name="Ahren D."/>
            <person name="Brun A."/>
            <person name="Danchin E.G.J."/>
            <person name="Duchaussoy F."/>
            <person name="Gibon J."/>
            <person name="Kohler A."/>
            <person name="Lindquist E."/>
            <person name="Pereda V."/>
            <person name="Salamov A."/>
            <person name="Shapiro H.J."/>
            <person name="Wuyts J."/>
            <person name="Blaudez D."/>
            <person name="Buee M."/>
            <person name="Brokstein P."/>
            <person name="Canbaeck B."/>
            <person name="Cohen D."/>
            <person name="Courty P.E."/>
            <person name="Coutinho P.M."/>
            <person name="Delaruelle C."/>
            <person name="Detter J.C."/>
            <person name="Deveau A."/>
            <person name="DiFazio S."/>
            <person name="Duplessis S."/>
            <person name="Fraissinet-Tachet L."/>
            <person name="Lucic E."/>
            <person name="Frey-Klett P."/>
            <person name="Fourrey C."/>
            <person name="Feussner I."/>
            <person name="Gay G."/>
            <person name="Grimwood J."/>
            <person name="Hoegger P.J."/>
            <person name="Jain P."/>
            <person name="Kilaru S."/>
            <person name="Labbe J."/>
            <person name="Lin Y.C."/>
            <person name="Legue V."/>
            <person name="Le Tacon F."/>
            <person name="Marmeisse R."/>
            <person name="Melayah D."/>
            <person name="Montanini B."/>
            <person name="Muratet M."/>
            <person name="Nehls U."/>
            <person name="Niculita-Hirzel H."/>
            <person name="Oudot-Le Secq M.P."/>
            <person name="Peter M."/>
            <person name="Quesneville H."/>
            <person name="Rajashekar B."/>
            <person name="Reich M."/>
            <person name="Rouhier N."/>
            <person name="Schmutz J."/>
            <person name="Yin T."/>
            <person name="Chalot M."/>
            <person name="Henrissat B."/>
            <person name="Kuees U."/>
            <person name="Lucas S."/>
            <person name="Van de Peer Y."/>
            <person name="Podila G.K."/>
            <person name="Polle A."/>
            <person name="Pukkila P.J."/>
            <person name="Richardson P.M."/>
            <person name="Rouze P."/>
            <person name="Sanders I.R."/>
            <person name="Stajich J.E."/>
            <person name="Tunlid A."/>
            <person name="Tuskan G."/>
            <person name="Grigoriev I.V."/>
        </authorList>
    </citation>
    <scope>NUCLEOTIDE SEQUENCE [LARGE SCALE GENOMIC DNA]</scope>
    <source>
        <strain evidence="2">S238N-H82 / ATCC MYA-4686</strain>
    </source>
</reference>